<proteinExistence type="predicted"/>
<comment type="caution">
    <text evidence="1">The sequence shown here is derived from an EMBL/GenBank/DDBJ whole genome shotgun (WGS) entry which is preliminary data.</text>
</comment>
<protein>
    <submittedName>
        <fullName evidence="1">Uncharacterized protein</fullName>
    </submittedName>
</protein>
<dbReference type="Proteomes" id="UP000248314">
    <property type="component" value="Unassembled WGS sequence"/>
</dbReference>
<evidence type="ECO:0000313" key="2">
    <source>
        <dbReference type="Proteomes" id="UP000248314"/>
    </source>
</evidence>
<gene>
    <name evidence="1" type="ORF">EJ73_00870</name>
</gene>
<accession>A0A318HXY9</accession>
<keyword evidence="2" id="KW-1185">Reference proteome</keyword>
<sequence>MHKAIQRTGANTYMPRKRDLRFSVDGAHKCKIIVLYFNIMSAFATKFLCLGQI</sequence>
<organism evidence="1 2">
    <name type="scientific">Hoylesella shahii DSM 15611 = JCM 12083</name>
    <dbReference type="NCBI Taxonomy" id="1122991"/>
    <lineage>
        <taxon>Bacteria</taxon>
        <taxon>Pseudomonadati</taxon>
        <taxon>Bacteroidota</taxon>
        <taxon>Bacteroidia</taxon>
        <taxon>Bacteroidales</taxon>
        <taxon>Prevotellaceae</taxon>
        <taxon>Hoylesella</taxon>
    </lineage>
</organism>
<reference evidence="1 2" key="1">
    <citation type="submission" date="2018-05" db="EMBL/GenBank/DDBJ databases">
        <title>Genomic Encyclopedia of Type Strains, Phase I: the one thousand microbial genomes (KMG-I) project.</title>
        <authorList>
            <person name="Kyrpides N."/>
        </authorList>
    </citation>
    <scope>NUCLEOTIDE SEQUENCE [LARGE SCALE GENOMIC DNA]</scope>
    <source>
        <strain evidence="1 2">DSM 15611</strain>
    </source>
</reference>
<dbReference type="AlphaFoldDB" id="A0A318HXY9"/>
<name>A0A318HXY9_9BACT</name>
<dbReference type="EMBL" id="QJJX01000007">
    <property type="protein sequence ID" value="PXX23202.1"/>
    <property type="molecule type" value="Genomic_DNA"/>
</dbReference>
<evidence type="ECO:0000313" key="1">
    <source>
        <dbReference type="EMBL" id="PXX23202.1"/>
    </source>
</evidence>